<comment type="caution">
    <text evidence="5">The sequence shown here is derived from an EMBL/GenBank/DDBJ whole genome shotgun (WGS) entry which is preliminary data.</text>
</comment>
<dbReference type="InterPro" id="IPR039422">
    <property type="entry name" value="MarR/SlyA-like"/>
</dbReference>
<keyword evidence="6" id="KW-1185">Reference proteome</keyword>
<evidence type="ECO:0000256" key="1">
    <source>
        <dbReference type="ARBA" id="ARBA00023015"/>
    </source>
</evidence>
<dbReference type="InterPro" id="IPR036388">
    <property type="entry name" value="WH-like_DNA-bd_sf"/>
</dbReference>
<dbReference type="PRINTS" id="PR00598">
    <property type="entry name" value="HTHMARR"/>
</dbReference>
<evidence type="ECO:0000313" key="5">
    <source>
        <dbReference type="EMBL" id="NVD29278.1"/>
    </source>
</evidence>
<organism evidence="5 6">
    <name type="scientific">Parasphingorhabdus flavimaris</name>
    <dbReference type="NCBI Taxonomy" id="266812"/>
    <lineage>
        <taxon>Bacteria</taxon>
        <taxon>Pseudomonadati</taxon>
        <taxon>Pseudomonadota</taxon>
        <taxon>Alphaproteobacteria</taxon>
        <taxon>Sphingomonadales</taxon>
        <taxon>Sphingomonadaceae</taxon>
        <taxon>Parasphingorhabdus</taxon>
    </lineage>
</organism>
<dbReference type="InterPro" id="IPR000835">
    <property type="entry name" value="HTH_MarR-typ"/>
</dbReference>
<dbReference type="Pfam" id="PF12802">
    <property type="entry name" value="MarR_2"/>
    <property type="match status" value="1"/>
</dbReference>
<keyword evidence="3" id="KW-0804">Transcription</keyword>
<reference evidence="5 6" key="1">
    <citation type="submission" date="2020-06" db="EMBL/GenBank/DDBJ databases">
        <authorList>
            <person name="Kim S.-J."/>
            <person name="Park S.-J."/>
        </authorList>
    </citation>
    <scope>NUCLEOTIDE SEQUENCE [LARGE SCALE GENOMIC DNA]</scope>
    <source>
        <strain evidence="5 6">SW-151</strain>
    </source>
</reference>
<sequence>MSNKGPPVFQLFTEIAIINQLAQAGFASVLPKGMTIAQFTVLNHFVRLGHDQQSPAQLASAFQITRPTVTSTLARMEKAGLVAIRPDPEDGRAKLVSVTAAGVKMRELCLQRLAGPLADADAVLSRETLAQLLPLLQDVRAKLDRLRD</sequence>
<dbReference type="PROSITE" id="PS50995">
    <property type="entry name" value="HTH_MARR_2"/>
    <property type="match status" value="1"/>
</dbReference>
<evidence type="ECO:0000256" key="2">
    <source>
        <dbReference type="ARBA" id="ARBA00023125"/>
    </source>
</evidence>
<proteinExistence type="predicted"/>
<dbReference type="InterPro" id="IPR023187">
    <property type="entry name" value="Tscrpt_reg_MarR-type_CS"/>
</dbReference>
<gene>
    <name evidence="5" type="ORF">HUO14_15370</name>
</gene>
<keyword evidence="1" id="KW-0805">Transcription regulation</keyword>
<dbReference type="InterPro" id="IPR036390">
    <property type="entry name" value="WH_DNA-bd_sf"/>
</dbReference>
<dbReference type="EMBL" id="JABWMH010000005">
    <property type="protein sequence ID" value="NVD29278.1"/>
    <property type="molecule type" value="Genomic_DNA"/>
</dbReference>
<evidence type="ECO:0000256" key="3">
    <source>
        <dbReference type="ARBA" id="ARBA00023163"/>
    </source>
</evidence>
<dbReference type="PROSITE" id="PS01117">
    <property type="entry name" value="HTH_MARR_1"/>
    <property type="match status" value="1"/>
</dbReference>
<accession>A0ABX2N6T8</accession>
<protein>
    <submittedName>
        <fullName evidence="5">MarR family transcriptional regulator</fullName>
    </submittedName>
</protein>
<evidence type="ECO:0000313" key="6">
    <source>
        <dbReference type="Proteomes" id="UP000652427"/>
    </source>
</evidence>
<dbReference type="SMART" id="SM00347">
    <property type="entry name" value="HTH_MARR"/>
    <property type="match status" value="1"/>
</dbReference>
<feature type="domain" description="HTH marR-type" evidence="4">
    <location>
        <begin position="1"/>
        <end position="141"/>
    </location>
</feature>
<dbReference type="PANTHER" id="PTHR33164">
    <property type="entry name" value="TRANSCRIPTIONAL REGULATOR, MARR FAMILY"/>
    <property type="match status" value="1"/>
</dbReference>
<name>A0ABX2N6T8_9SPHN</name>
<dbReference type="Proteomes" id="UP000652427">
    <property type="component" value="Unassembled WGS sequence"/>
</dbReference>
<keyword evidence="2" id="KW-0238">DNA-binding</keyword>
<dbReference type="RefSeq" id="WP_176280724.1">
    <property type="nucleotide sequence ID" value="NZ_JABWMH010000005.1"/>
</dbReference>
<dbReference type="Gene3D" id="1.10.10.10">
    <property type="entry name" value="Winged helix-like DNA-binding domain superfamily/Winged helix DNA-binding domain"/>
    <property type="match status" value="1"/>
</dbReference>
<evidence type="ECO:0000259" key="4">
    <source>
        <dbReference type="PROSITE" id="PS50995"/>
    </source>
</evidence>
<dbReference type="PANTHER" id="PTHR33164:SF43">
    <property type="entry name" value="HTH-TYPE TRANSCRIPTIONAL REPRESSOR YETL"/>
    <property type="match status" value="1"/>
</dbReference>
<dbReference type="SUPFAM" id="SSF46785">
    <property type="entry name" value="Winged helix' DNA-binding domain"/>
    <property type="match status" value="1"/>
</dbReference>